<dbReference type="PROSITE" id="PS51257">
    <property type="entry name" value="PROKAR_LIPOPROTEIN"/>
    <property type="match status" value="1"/>
</dbReference>
<keyword evidence="2" id="KW-0732">Signal</keyword>
<accession>A0A2S5GK75</accession>
<comment type="caution">
    <text evidence="3">The sequence shown here is derived from an EMBL/GenBank/DDBJ whole genome shotgun (WGS) entry which is preliminary data.</text>
</comment>
<dbReference type="Proteomes" id="UP000239990">
    <property type="component" value="Unassembled WGS sequence"/>
</dbReference>
<dbReference type="EMBL" id="PREU01000016">
    <property type="protein sequence ID" value="PPA73263.1"/>
    <property type="molecule type" value="Genomic_DNA"/>
</dbReference>
<dbReference type="AlphaFoldDB" id="A0A2S5GK75"/>
<name>A0A2S5GK75_9BURK</name>
<dbReference type="OrthoDB" id="8666383at2"/>
<sequence>MRPLTLFAVIPAALLAVMLTGCTAPSSYSSTQQGAPAMQRDHANYHSENFGEPDNTPFQGAYPGR</sequence>
<evidence type="ECO:0000313" key="3">
    <source>
        <dbReference type="EMBL" id="PPA73263.1"/>
    </source>
</evidence>
<evidence type="ECO:0000313" key="4">
    <source>
        <dbReference type="Proteomes" id="UP000239990"/>
    </source>
</evidence>
<evidence type="ECO:0008006" key="5">
    <source>
        <dbReference type="Google" id="ProtNLM"/>
    </source>
</evidence>
<dbReference type="RefSeq" id="WP_104145505.1">
    <property type="nucleotide sequence ID" value="NZ_PREU01000016.1"/>
</dbReference>
<gene>
    <name evidence="3" type="ORF">C4E15_26520</name>
</gene>
<feature type="chain" id="PRO_5015443573" description="Lipoprotein" evidence="2">
    <location>
        <begin position="24"/>
        <end position="65"/>
    </location>
</feature>
<feature type="region of interest" description="Disordered" evidence="1">
    <location>
        <begin position="28"/>
        <end position="65"/>
    </location>
</feature>
<organism evidence="3 4">
    <name type="scientific">Achromobacter spanius</name>
    <dbReference type="NCBI Taxonomy" id="217203"/>
    <lineage>
        <taxon>Bacteria</taxon>
        <taxon>Pseudomonadati</taxon>
        <taxon>Pseudomonadota</taxon>
        <taxon>Betaproteobacteria</taxon>
        <taxon>Burkholderiales</taxon>
        <taxon>Alcaligenaceae</taxon>
        <taxon>Achromobacter</taxon>
    </lineage>
</organism>
<feature type="signal peptide" evidence="2">
    <location>
        <begin position="1"/>
        <end position="23"/>
    </location>
</feature>
<evidence type="ECO:0000256" key="2">
    <source>
        <dbReference type="SAM" id="SignalP"/>
    </source>
</evidence>
<reference evidence="3 4" key="1">
    <citation type="submission" date="2018-02" db="EMBL/GenBank/DDBJ databases">
        <title>Draft Genome of Achromobacter spanius stain 6.</title>
        <authorList>
            <person name="Gunasekera T.S."/>
            <person name="Radwan O."/>
            <person name="Ruiz O.N."/>
        </authorList>
    </citation>
    <scope>NUCLEOTIDE SEQUENCE [LARGE SCALE GENOMIC DNA]</scope>
    <source>
        <strain evidence="3 4">6</strain>
    </source>
</reference>
<protein>
    <recommendedName>
        <fullName evidence="5">Lipoprotein</fullName>
    </recommendedName>
</protein>
<proteinExistence type="predicted"/>
<evidence type="ECO:0000256" key="1">
    <source>
        <dbReference type="SAM" id="MobiDB-lite"/>
    </source>
</evidence>